<dbReference type="GO" id="GO:0016594">
    <property type="term" value="F:glycine binding"/>
    <property type="evidence" value="ECO:0007669"/>
    <property type="project" value="TreeGrafter"/>
</dbReference>
<dbReference type="EMBL" id="LT629801">
    <property type="protein sequence ID" value="SDV08328.1"/>
    <property type="molecule type" value="Genomic_DNA"/>
</dbReference>
<dbReference type="Proteomes" id="UP000182085">
    <property type="component" value="Chromosome I"/>
</dbReference>
<dbReference type="GO" id="GO:1901052">
    <property type="term" value="P:sarcosine metabolic process"/>
    <property type="evidence" value="ECO:0007669"/>
    <property type="project" value="TreeGrafter"/>
</dbReference>
<dbReference type="Gene3D" id="3.30.46.10">
    <property type="entry name" value="Glycine N-methyltransferase, chain A, domain 1"/>
    <property type="match status" value="1"/>
</dbReference>
<dbReference type="GO" id="GO:0005829">
    <property type="term" value="C:cytosol"/>
    <property type="evidence" value="ECO:0007669"/>
    <property type="project" value="TreeGrafter"/>
</dbReference>
<dbReference type="InterPro" id="IPR029063">
    <property type="entry name" value="SAM-dependent_MTases_sf"/>
</dbReference>
<keyword evidence="6" id="KW-1185">Reference proteome</keyword>
<evidence type="ECO:0000256" key="1">
    <source>
        <dbReference type="ARBA" id="ARBA00022603"/>
    </source>
</evidence>
<evidence type="ECO:0000256" key="3">
    <source>
        <dbReference type="ARBA" id="ARBA00022691"/>
    </source>
</evidence>
<evidence type="ECO:0000313" key="5">
    <source>
        <dbReference type="EMBL" id="SDV08328.1"/>
    </source>
</evidence>
<dbReference type="GO" id="GO:0042802">
    <property type="term" value="F:identical protein binding"/>
    <property type="evidence" value="ECO:0007669"/>
    <property type="project" value="TreeGrafter"/>
</dbReference>
<dbReference type="GO" id="GO:0051289">
    <property type="term" value="P:protein homotetramerization"/>
    <property type="evidence" value="ECO:0007669"/>
    <property type="project" value="TreeGrafter"/>
</dbReference>
<evidence type="ECO:0000259" key="4">
    <source>
        <dbReference type="Pfam" id="PF13649"/>
    </source>
</evidence>
<dbReference type="GO" id="GO:0006111">
    <property type="term" value="P:regulation of gluconeogenesis"/>
    <property type="evidence" value="ECO:0007669"/>
    <property type="project" value="TreeGrafter"/>
</dbReference>
<dbReference type="Pfam" id="PF13649">
    <property type="entry name" value="Methyltransf_25"/>
    <property type="match status" value="1"/>
</dbReference>
<dbReference type="GO" id="GO:0032259">
    <property type="term" value="P:methylation"/>
    <property type="evidence" value="ECO:0007669"/>
    <property type="project" value="UniProtKB-KW"/>
</dbReference>
<keyword evidence="3" id="KW-0949">S-adenosyl-L-methionine</keyword>
<dbReference type="CDD" id="cd02440">
    <property type="entry name" value="AdoMet_MTases"/>
    <property type="match status" value="1"/>
</dbReference>
<accession>A0AAE8HE09</accession>
<dbReference type="RefSeq" id="WP_034137697.1">
    <property type="nucleotide sequence ID" value="NZ_BAAAEG010000001.1"/>
</dbReference>
<dbReference type="SUPFAM" id="SSF53335">
    <property type="entry name" value="S-adenosyl-L-methionine-dependent methyltransferases"/>
    <property type="match status" value="1"/>
</dbReference>
<name>A0AAE8HE09_9PSED</name>
<dbReference type="InterPro" id="IPR041698">
    <property type="entry name" value="Methyltransf_25"/>
</dbReference>
<protein>
    <submittedName>
        <fullName evidence="5">Glycine/sarcosine N-methyltransferase</fullName>
    </submittedName>
</protein>
<reference evidence="5 6" key="1">
    <citation type="submission" date="2016-10" db="EMBL/GenBank/DDBJ databases">
        <authorList>
            <person name="Varghese N."/>
            <person name="Submissions S."/>
        </authorList>
    </citation>
    <scope>NUCLEOTIDE SEQUENCE [LARGE SCALE GENOMIC DNA]</scope>
    <source>
        <strain evidence="5 6">BS2777</strain>
    </source>
</reference>
<dbReference type="InterPro" id="IPR014369">
    <property type="entry name" value="Gly/Sar_N_MeTrfase"/>
</dbReference>
<feature type="domain" description="Methyltransferase" evidence="4">
    <location>
        <begin position="56"/>
        <end position="153"/>
    </location>
</feature>
<gene>
    <name evidence="5" type="ORF">SAMN04490209_2905</name>
</gene>
<dbReference type="PANTHER" id="PTHR16458">
    <property type="entry name" value="GLYCINE N-METHYLTRANSFERASE"/>
    <property type="match status" value="1"/>
</dbReference>
<dbReference type="PROSITE" id="PS51600">
    <property type="entry name" value="SAM_GNMT"/>
    <property type="match status" value="1"/>
</dbReference>
<dbReference type="GO" id="GO:0017174">
    <property type="term" value="F:glycine N-methyltransferase activity"/>
    <property type="evidence" value="ECO:0007669"/>
    <property type="project" value="InterPro"/>
</dbReference>
<proteinExistence type="predicted"/>
<dbReference type="PANTHER" id="PTHR16458:SF2">
    <property type="entry name" value="GLYCINE N-METHYLTRANSFERASE"/>
    <property type="match status" value="1"/>
</dbReference>
<sequence>MNQMPKQPNGPIARYSTQYSADFVERWDELVDWEKRKAGESGFFENLLRNHGVQTVIDVSTGSGFHAVQLKQAGFDVVATDGSPTMLTKARANFRRYGLAIPSHHRDWRALDPQELGQFDAVVCLGSSLCHVFEASERLDVLQTFRALLKPGGLLVVDQRNFFAIRAGHFKSSGHYYYCGTHVSVSLGEVNAHLCEFIYRFDNAEQYRLQVYPLLPGELTQEVLACGFSEHASYGDFLADYDMMQCDFVIHTALAARGAL</sequence>
<evidence type="ECO:0000313" key="6">
    <source>
        <dbReference type="Proteomes" id="UP000182085"/>
    </source>
</evidence>
<evidence type="ECO:0000256" key="2">
    <source>
        <dbReference type="ARBA" id="ARBA00022679"/>
    </source>
</evidence>
<keyword evidence="1" id="KW-0489">Methyltransferase</keyword>
<keyword evidence="2" id="KW-0808">Transferase</keyword>
<dbReference type="GO" id="GO:1904047">
    <property type="term" value="F:S-adenosyl-L-methionine binding"/>
    <property type="evidence" value="ECO:0007669"/>
    <property type="project" value="TreeGrafter"/>
</dbReference>
<organism evidence="5 6">
    <name type="scientific">Pseudomonas rhodesiae</name>
    <dbReference type="NCBI Taxonomy" id="76760"/>
    <lineage>
        <taxon>Bacteria</taxon>
        <taxon>Pseudomonadati</taxon>
        <taxon>Pseudomonadota</taxon>
        <taxon>Gammaproteobacteria</taxon>
        <taxon>Pseudomonadales</taxon>
        <taxon>Pseudomonadaceae</taxon>
        <taxon>Pseudomonas</taxon>
    </lineage>
</organism>
<dbReference type="GO" id="GO:0046498">
    <property type="term" value="P:S-adenosylhomocysteine metabolic process"/>
    <property type="evidence" value="ECO:0007669"/>
    <property type="project" value="TreeGrafter"/>
</dbReference>
<dbReference type="GO" id="GO:0046500">
    <property type="term" value="P:S-adenosylmethionine metabolic process"/>
    <property type="evidence" value="ECO:0007669"/>
    <property type="project" value="TreeGrafter"/>
</dbReference>
<dbReference type="GO" id="GO:0006730">
    <property type="term" value="P:one-carbon metabolic process"/>
    <property type="evidence" value="ECO:0007669"/>
    <property type="project" value="TreeGrafter"/>
</dbReference>
<dbReference type="AlphaFoldDB" id="A0AAE8HE09"/>
<dbReference type="Gene3D" id="3.40.50.150">
    <property type="entry name" value="Vaccinia Virus protein VP39"/>
    <property type="match status" value="1"/>
</dbReference>